<evidence type="ECO:0000256" key="2">
    <source>
        <dbReference type="ARBA" id="ARBA00005709"/>
    </source>
</evidence>
<dbReference type="RefSeq" id="WP_139184020.1">
    <property type="nucleotide sequence ID" value="NZ_FNIT01000006.1"/>
</dbReference>
<sequence>MVSLTSQLIALRRMAAVEGDRQLVARRVTSGLNVADRADTTNALTRSRSLTRTTTALSYTQGSLENGIATVAAASSAATNIGGILTSMRSLLVSAKNSGADLRALQSQYTALGNTLRSTVSGAAFVGLNVLATGASASFDAAPTDEQGQTYAIGVDLARTRLIDPFGASGILQRSFDLSGISVGGPSTLGLEGVASQITGANSTTPGTEGLSGTAMTTAGEAANASAPGTAGLSGTATSVDGKDAVAAPSAAGLSGTAATVAGVAATDGRAVANVGTLDLSKTSLGDRLSFDVTAPINGTSTTRTLTILQRDVKDNATLQAALRTVIQTAFGSDVTATVGANGQITLATAASGSNQSIRLSNIRLQDGDDITTSNLGLRSSSSFASTTGQFGNQTLYYTTVGTPDFSRMEKGDRLDFIVYLDGDNTEKKVTVNLQNVTDAQSLVNAINGANGFSNTLAAELRGGEIVFYSKSQSTRIRVHAITPYDGNLTTTTGGTLGFTVGSANGRVASSETQASTTAGTAFGSAITIEAGASLTFDISGTGISARTITMTADTVDRALNGTVAGYSRGSGQINTSAQLALVAQRALSDAGVSGVSVTVVNDKLKFTLTKTAATGDTISVSNATGNGAAATRATITTGSDFNGAITVARNARIDSTFTANGNLIDVSIIHDDVEAALAGRSGYVRGSGTIATIGDLALVTQAALERQGLRGATVTTSGNRLVFTADEAGRLSLGLSDVVGSSTALSATATTGTDFTSPIILQDNAEIRFDLARDGNATQSIRITRNDVEAALASIAGRAGGTGRIETVNELATVVRSILVRDGINNVSVGTSGNRLVFSRDAGAGSLALSNVQTVASTARTATLRTGTDFAGPVTIDAGASIGFDVTVDGQGTTRITILQSTVEAALNAVPGRAATPGTIASASELALVVRKALDDARVSGLDVAAVGNRIELRKSAAGSGSVDLANVVSTAAGTGSSSSTTLQNLDLAASSTARMTDRERAALIDGYIRNLDAISAAVASAGSHLSMVARQLDIQSAHTARLSTIEIGRMNGSVKTDLDKETARKEALEARIALARQSLSIISESRKNVLNLLTPLG</sequence>
<keyword evidence="5" id="KW-0969">Cilium</keyword>
<dbReference type="EMBL" id="FNIT01000006">
    <property type="protein sequence ID" value="SDO45804.1"/>
    <property type="molecule type" value="Genomic_DNA"/>
</dbReference>
<dbReference type="Pfam" id="PF00669">
    <property type="entry name" value="Flagellin_N"/>
    <property type="match status" value="1"/>
</dbReference>
<protein>
    <submittedName>
        <fullName evidence="5">Flagellin FlgL</fullName>
    </submittedName>
</protein>
<organism evidence="5 6">
    <name type="scientific">Aureimonas jatrophae</name>
    <dbReference type="NCBI Taxonomy" id="1166073"/>
    <lineage>
        <taxon>Bacteria</taxon>
        <taxon>Pseudomonadati</taxon>
        <taxon>Pseudomonadota</taxon>
        <taxon>Alphaproteobacteria</taxon>
        <taxon>Hyphomicrobiales</taxon>
        <taxon>Aurantimonadaceae</taxon>
        <taxon>Aureimonas</taxon>
    </lineage>
</organism>
<dbReference type="Proteomes" id="UP000198793">
    <property type="component" value="Unassembled WGS sequence"/>
</dbReference>
<comment type="similarity">
    <text evidence="2">Belongs to the bacterial flagellin family.</text>
</comment>
<reference evidence="5 6" key="1">
    <citation type="submission" date="2016-10" db="EMBL/GenBank/DDBJ databases">
        <authorList>
            <person name="de Groot N.N."/>
        </authorList>
    </citation>
    <scope>NUCLEOTIDE SEQUENCE [LARGE SCALE GENOMIC DNA]</scope>
    <source>
        <strain evidence="6">L7-484,KACC 16230,DSM 25025</strain>
    </source>
</reference>
<dbReference type="STRING" id="1166073.SAMN05192530_106302"/>
<feature type="domain" description="Flagellin N-terminal" evidence="4">
    <location>
        <begin position="5"/>
        <end position="131"/>
    </location>
</feature>
<dbReference type="InterPro" id="IPR001029">
    <property type="entry name" value="Flagellin_N"/>
</dbReference>
<dbReference type="SUPFAM" id="SSF64518">
    <property type="entry name" value="Phase 1 flagellin"/>
    <property type="match status" value="1"/>
</dbReference>
<name>A0A1H0JQF3_9HYPH</name>
<keyword evidence="5" id="KW-0282">Flagellum</keyword>
<evidence type="ECO:0000259" key="4">
    <source>
        <dbReference type="Pfam" id="PF00669"/>
    </source>
</evidence>
<proteinExistence type="inferred from homology"/>
<dbReference type="Gene3D" id="1.20.1330.10">
    <property type="entry name" value="f41 fragment of flagellin, N-terminal domain"/>
    <property type="match status" value="1"/>
</dbReference>
<dbReference type="AlphaFoldDB" id="A0A1H0JQF3"/>
<keyword evidence="5" id="KW-0966">Cell projection</keyword>
<dbReference type="Gene3D" id="2.60.40.4390">
    <property type="match status" value="1"/>
</dbReference>
<dbReference type="GO" id="GO:0005198">
    <property type="term" value="F:structural molecule activity"/>
    <property type="evidence" value="ECO:0007669"/>
    <property type="project" value="InterPro"/>
</dbReference>
<comment type="subcellular location">
    <subcellularLocation>
        <location evidence="1">Bacterial flagellum</location>
    </subcellularLocation>
</comment>
<evidence type="ECO:0000313" key="5">
    <source>
        <dbReference type="EMBL" id="SDO45804.1"/>
    </source>
</evidence>
<keyword evidence="6" id="KW-1185">Reference proteome</keyword>
<evidence type="ECO:0000256" key="3">
    <source>
        <dbReference type="ARBA" id="ARBA00023143"/>
    </source>
</evidence>
<dbReference type="GO" id="GO:0009288">
    <property type="term" value="C:bacterial-type flagellum"/>
    <property type="evidence" value="ECO:0007669"/>
    <property type="project" value="UniProtKB-SubCell"/>
</dbReference>
<keyword evidence="3" id="KW-0975">Bacterial flagellum</keyword>
<accession>A0A1H0JQF3</accession>
<gene>
    <name evidence="5" type="ORF">SAMN05192530_106302</name>
</gene>
<dbReference type="OrthoDB" id="8328560at2"/>
<evidence type="ECO:0000256" key="1">
    <source>
        <dbReference type="ARBA" id="ARBA00004365"/>
    </source>
</evidence>
<evidence type="ECO:0000313" key="6">
    <source>
        <dbReference type="Proteomes" id="UP000198793"/>
    </source>
</evidence>